<feature type="transmembrane region" description="Helical" evidence="1">
    <location>
        <begin position="436"/>
        <end position="458"/>
    </location>
</feature>
<keyword evidence="1" id="KW-1133">Transmembrane helix</keyword>
<keyword evidence="1" id="KW-0472">Membrane</keyword>
<gene>
    <name evidence="2" type="ORF">ACFSW5_19035</name>
</gene>
<feature type="transmembrane region" description="Helical" evidence="1">
    <location>
        <begin position="70"/>
        <end position="89"/>
    </location>
</feature>
<evidence type="ECO:0000256" key="1">
    <source>
        <dbReference type="SAM" id="Phobius"/>
    </source>
</evidence>
<feature type="transmembrane region" description="Helical" evidence="1">
    <location>
        <begin position="157"/>
        <end position="180"/>
    </location>
</feature>
<protein>
    <recommendedName>
        <fullName evidence="4">ABC transporter permease</fullName>
    </recommendedName>
</protein>
<feature type="transmembrane region" description="Helical" evidence="1">
    <location>
        <begin position="249"/>
        <end position="274"/>
    </location>
</feature>
<proteinExistence type="predicted"/>
<reference evidence="3" key="1">
    <citation type="journal article" date="2019" name="Int. J. Syst. Evol. Microbiol.">
        <title>The Global Catalogue of Microorganisms (GCM) 10K type strain sequencing project: providing services to taxonomists for standard genome sequencing and annotation.</title>
        <authorList>
            <consortium name="The Broad Institute Genomics Platform"/>
            <consortium name="The Broad Institute Genome Sequencing Center for Infectious Disease"/>
            <person name="Wu L."/>
            <person name="Ma J."/>
        </authorList>
    </citation>
    <scope>NUCLEOTIDE SEQUENCE [LARGE SCALE GENOMIC DNA]</scope>
    <source>
        <strain evidence="3">TISTR 1827</strain>
    </source>
</reference>
<sequence>MSLIRLQHLLYFRWFVSQFTESASRLNHFHVVLILLGVPLLVSFIGYYLFRAIFLLVRSGGIEPAYVDAGIAFSLIYLFLGIGFVFGSYRETYIRAFHSKDWEFIRIHHGPGRIAAVQAAKLFDVYLWHFVFPFVPLVVSASLAFNGVFQTKIPAAWYTYGIVILAAGSLAVRMLAMLLSHLYRRSGERRRGAAGLAVYFAKTLVVAVVCYGIVKWMAVGSFAELLPIQAKSLYDWLLLLTWPAIPTNWLLYGRVVPFVFAVVASWAAVMLLLVRNEDRLLSIQNELPERIRRTKRRFAGAFGGTSAVRNLLLKDLILLYRDVYRVMPHIRSYVLVLMALGGIGLAIRDIGWIQSPAVSFSALFAAQLFLASFASDLVARVTSVDAEGMMMSVLLTHLRSARKILLSKFILHFCLITALVSASTILLALVMGVSPLMFATGLLSMILINLVSSMGLVVSTGMYPRFDWEDESKINTSEKAGLTESLLIRTYELANVTVTGTSGALLFGNRLDESAFFAASLIGLIATSAIWLAAGAWLLNKPWWKGWRL</sequence>
<feature type="transmembrane region" description="Helical" evidence="1">
    <location>
        <begin position="409"/>
        <end position="430"/>
    </location>
</feature>
<keyword evidence="3" id="KW-1185">Reference proteome</keyword>
<feature type="transmembrane region" description="Helical" evidence="1">
    <location>
        <begin position="125"/>
        <end position="145"/>
    </location>
</feature>
<accession>A0ABW5R1K4</accession>
<feature type="transmembrane region" description="Helical" evidence="1">
    <location>
        <begin position="353"/>
        <end position="373"/>
    </location>
</feature>
<feature type="transmembrane region" description="Helical" evidence="1">
    <location>
        <begin position="192"/>
        <end position="214"/>
    </location>
</feature>
<name>A0ABW5R1K4_9BACL</name>
<feature type="transmembrane region" description="Helical" evidence="1">
    <location>
        <begin position="330"/>
        <end position="347"/>
    </location>
</feature>
<dbReference type="EMBL" id="JBHUMY010000027">
    <property type="protein sequence ID" value="MFD2662355.1"/>
    <property type="molecule type" value="Genomic_DNA"/>
</dbReference>
<feature type="transmembrane region" description="Helical" evidence="1">
    <location>
        <begin position="29"/>
        <end position="50"/>
    </location>
</feature>
<dbReference type="RefSeq" id="WP_379276518.1">
    <property type="nucleotide sequence ID" value="NZ_JBHUGT010000021.1"/>
</dbReference>
<evidence type="ECO:0000313" key="3">
    <source>
        <dbReference type="Proteomes" id="UP001597493"/>
    </source>
</evidence>
<organism evidence="2 3">
    <name type="scientific">Paenibacillus thailandensis</name>
    <dbReference type="NCBI Taxonomy" id="393250"/>
    <lineage>
        <taxon>Bacteria</taxon>
        <taxon>Bacillati</taxon>
        <taxon>Bacillota</taxon>
        <taxon>Bacilli</taxon>
        <taxon>Bacillales</taxon>
        <taxon>Paenibacillaceae</taxon>
        <taxon>Paenibacillus</taxon>
    </lineage>
</organism>
<evidence type="ECO:0008006" key="4">
    <source>
        <dbReference type="Google" id="ProtNLM"/>
    </source>
</evidence>
<keyword evidence="1" id="KW-0812">Transmembrane</keyword>
<dbReference type="Proteomes" id="UP001597493">
    <property type="component" value="Unassembled WGS sequence"/>
</dbReference>
<evidence type="ECO:0000313" key="2">
    <source>
        <dbReference type="EMBL" id="MFD2662355.1"/>
    </source>
</evidence>
<comment type="caution">
    <text evidence="2">The sequence shown here is derived from an EMBL/GenBank/DDBJ whole genome shotgun (WGS) entry which is preliminary data.</text>
</comment>
<feature type="transmembrane region" description="Helical" evidence="1">
    <location>
        <begin position="515"/>
        <end position="539"/>
    </location>
</feature>